<evidence type="ECO:0000313" key="13">
    <source>
        <dbReference type="EMBL" id="GFP31862.1"/>
    </source>
</evidence>
<dbReference type="RefSeq" id="WP_176235248.1">
    <property type="nucleotide sequence ID" value="NZ_BLRZ01000002.1"/>
</dbReference>
<evidence type="ECO:0000313" key="14">
    <source>
        <dbReference type="EMBL" id="GFP38445.1"/>
    </source>
</evidence>
<keyword evidence="6" id="KW-0547">Nucleotide-binding</keyword>
<evidence type="ECO:0000256" key="1">
    <source>
        <dbReference type="ARBA" id="ARBA00001946"/>
    </source>
</evidence>
<keyword evidence="8" id="KW-0460">Magnesium</keyword>
<evidence type="ECO:0000256" key="8">
    <source>
        <dbReference type="ARBA" id="ARBA00022842"/>
    </source>
</evidence>
<gene>
    <name evidence="11" type="ORF">HKBW3S09_00517</name>
    <name evidence="12" type="ORF">HKBW3S34_00075</name>
    <name evidence="13" type="ORF">HKBW3S42_00168</name>
    <name evidence="14" type="ORF">HKBW3S47_00146</name>
</gene>
<dbReference type="EMBL" id="BLRZ01000002">
    <property type="protein sequence ID" value="GFP29156.1"/>
    <property type="molecule type" value="Genomic_DNA"/>
</dbReference>
<dbReference type="InterPro" id="IPR043519">
    <property type="entry name" value="NT_sf"/>
</dbReference>
<dbReference type="PANTHER" id="PTHR33571">
    <property type="entry name" value="SSL8005 PROTEIN"/>
    <property type="match status" value="1"/>
</dbReference>
<dbReference type="CDD" id="cd05403">
    <property type="entry name" value="NT_KNTase_like"/>
    <property type="match status" value="1"/>
</dbReference>
<dbReference type="Proteomes" id="UP000585609">
    <property type="component" value="Unassembled WGS sequence"/>
</dbReference>
<evidence type="ECO:0000313" key="17">
    <source>
        <dbReference type="Proteomes" id="UP000585609"/>
    </source>
</evidence>
<evidence type="ECO:0000259" key="10">
    <source>
        <dbReference type="Pfam" id="PF01909"/>
    </source>
</evidence>
<comment type="caution">
    <text evidence="14">The sequence shown here is derived from an EMBL/GenBank/DDBJ whole genome shotgun (WGS) entry which is preliminary data.</text>
</comment>
<dbReference type="SUPFAM" id="SSF81301">
    <property type="entry name" value="Nucleotidyltransferase"/>
    <property type="match status" value="1"/>
</dbReference>
<dbReference type="EMBL" id="BLSA01000011">
    <property type="protein sequence ID" value="GFP31862.1"/>
    <property type="molecule type" value="Genomic_DNA"/>
</dbReference>
<evidence type="ECO:0000313" key="11">
    <source>
        <dbReference type="EMBL" id="GFP23050.1"/>
    </source>
</evidence>
<dbReference type="Pfam" id="PF01909">
    <property type="entry name" value="NTP_transf_2"/>
    <property type="match status" value="1"/>
</dbReference>
<evidence type="ECO:0000313" key="12">
    <source>
        <dbReference type="EMBL" id="GFP29156.1"/>
    </source>
</evidence>
<comment type="similarity">
    <text evidence="9">Belongs to the MntA antitoxin family.</text>
</comment>
<proteinExistence type="inferred from homology"/>
<dbReference type="AlphaFoldDB" id="A0A6V8Q103"/>
<dbReference type="Proteomes" id="UP000569018">
    <property type="component" value="Unassembled WGS sequence"/>
</dbReference>
<evidence type="ECO:0000256" key="3">
    <source>
        <dbReference type="ARBA" id="ARBA00022679"/>
    </source>
</evidence>
<evidence type="ECO:0000256" key="2">
    <source>
        <dbReference type="ARBA" id="ARBA00022649"/>
    </source>
</evidence>
<evidence type="ECO:0000256" key="9">
    <source>
        <dbReference type="ARBA" id="ARBA00038276"/>
    </source>
</evidence>
<dbReference type="GO" id="GO:0046872">
    <property type="term" value="F:metal ion binding"/>
    <property type="evidence" value="ECO:0007669"/>
    <property type="project" value="UniProtKB-KW"/>
</dbReference>
<evidence type="ECO:0000256" key="4">
    <source>
        <dbReference type="ARBA" id="ARBA00022695"/>
    </source>
</evidence>
<dbReference type="InterPro" id="IPR052038">
    <property type="entry name" value="Type-VII_TA_antitoxin"/>
</dbReference>
<evidence type="ECO:0000313" key="16">
    <source>
        <dbReference type="Proteomes" id="UP000569018"/>
    </source>
</evidence>
<protein>
    <recommendedName>
        <fullName evidence="10">Polymerase nucleotidyl transferase domain-containing protein</fullName>
    </recommendedName>
</protein>
<keyword evidence="18" id="KW-1185">Reference proteome</keyword>
<dbReference type="Proteomes" id="UP000568877">
    <property type="component" value="Unassembled WGS sequence"/>
</dbReference>
<dbReference type="PANTHER" id="PTHR33571:SF12">
    <property type="entry name" value="BSL3053 PROTEIN"/>
    <property type="match status" value="1"/>
</dbReference>
<keyword evidence="2" id="KW-1277">Toxin-antitoxin system</keyword>
<dbReference type="EMBL" id="BLRW01000045">
    <property type="protein sequence ID" value="GFP23050.1"/>
    <property type="molecule type" value="Genomic_DNA"/>
</dbReference>
<sequence>MKKEEIIKILKEVHNEVKQRYKARVKGIFGSFVRGEEGAKSDVDVLVEFEEGANLLHLVGLSLFLEEKLHLPVDVVPHDSIREEIRKYVLREAIYL</sequence>
<dbReference type="Gene3D" id="3.30.460.10">
    <property type="entry name" value="Beta Polymerase, domain 2"/>
    <property type="match status" value="1"/>
</dbReference>
<evidence type="ECO:0000256" key="6">
    <source>
        <dbReference type="ARBA" id="ARBA00022741"/>
    </source>
</evidence>
<dbReference type="GO" id="GO:0005524">
    <property type="term" value="F:ATP binding"/>
    <property type="evidence" value="ECO:0007669"/>
    <property type="project" value="UniProtKB-KW"/>
</dbReference>
<accession>A0A6V8Q103</accession>
<dbReference type="InterPro" id="IPR002934">
    <property type="entry name" value="Polymerase_NTP_transf_dom"/>
</dbReference>
<reference evidence="15 16" key="1">
    <citation type="journal article" date="2020" name="Front. Microbiol.">
        <title>Single-cell genomics of novel Actinobacteria with the Wood-Ljungdahl pathway discovered in a serpentinizing system.</title>
        <authorList>
            <person name="Merino N."/>
            <person name="Kawai M."/>
            <person name="Boyd E.S."/>
            <person name="Colman D.R."/>
            <person name="McGlynn S.E."/>
            <person name="Nealson K.H."/>
            <person name="Kurokawa K."/>
            <person name="Hongoh Y."/>
        </authorList>
    </citation>
    <scope>NUCLEOTIDE SEQUENCE [LARGE SCALE GENOMIC DNA]</scope>
    <source>
        <strain evidence="11 17">S09_30</strain>
        <strain evidence="12 18">S34</strain>
        <strain evidence="13 15">S42</strain>
        <strain evidence="14 16">S47</strain>
    </source>
</reference>
<evidence type="ECO:0000256" key="5">
    <source>
        <dbReference type="ARBA" id="ARBA00022723"/>
    </source>
</evidence>
<keyword evidence="5" id="KW-0479">Metal-binding</keyword>
<dbReference type="GO" id="GO:0016779">
    <property type="term" value="F:nucleotidyltransferase activity"/>
    <property type="evidence" value="ECO:0007669"/>
    <property type="project" value="UniProtKB-KW"/>
</dbReference>
<evidence type="ECO:0000313" key="18">
    <source>
        <dbReference type="Proteomes" id="UP000588083"/>
    </source>
</evidence>
<name>A0A6V8Q103_9ACTN</name>
<evidence type="ECO:0000313" key="15">
    <source>
        <dbReference type="Proteomes" id="UP000568877"/>
    </source>
</evidence>
<keyword evidence="7" id="KW-0067">ATP-binding</keyword>
<comment type="cofactor">
    <cofactor evidence="1">
        <name>Mg(2+)</name>
        <dbReference type="ChEBI" id="CHEBI:18420"/>
    </cofactor>
</comment>
<dbReference type="EMBL" id="BLSD01000004">
    <property type="protein sequence ID" value="GFP38445.1"/>
    <property type="molecule type" value="Genomic_DNA"/>
</dbReference>
<dbReference type="Proteomes" id="UP000588083">
    <property type="component" value="Unassembled WGS sequence"/>
</dbReference>
<keyword evidence="3" id="KW-0808">Transferase</keyword>
<feature type="domain" description="Polymerase nucleotidyl transferase" evidence="10">
    <location>
        <begin position="10"/>
        <end position="95"/>
    </location>
</feature>
<keyword evidence="4" id="KW-0548">Nucleotidyltransferase</keyword>
<evidence type="ECO:0000256" key="7">
    <source>
        <dbReference type="ARBA" id="ARBA00022840"/>
    </source>
</evidence>
<organism evidence="14 16">
    <name type="scientific">Candidatus Hakubella thermalkaliphila</name>
    <dbReference type="NCBI Taxonomy" id="2754717"/>
    <lineage>
        <taxon>Bacteria</taxon>
        <taxon>Bacillati</taxon>
        <taxon>Actinomycetota</taxon>
        <taxon>Actinomycetota incertae sedis</taxon>
        <taxon>Candidatus Hakubellales</taxon>
        <taxon>Candidatus Hakubellaceae</taxon>
        <taxon>Candidatus Hakubella</taxon>
    </lineage>
</organism>